<dbReference type="OrthoDB" id="19679at2759"/>
<feature type="compositionally biased region" description="Basic and acidic residues" evidence="4">
    <location>
        <begin position="35"/>
        <end position="50"/>
    </location>
</feature>
<feature type="compositionally biased region" description="Basic and acidic residues" evidence="4">
    <location>
        <begin position="340"/>
        <end position="349"/>
    </location>
</feature>
<comment type="subcellular location">
    <subcellularLocation>
        <location evidence="1">Nucleus</location>
    </subcellularLocation>
</comment>
<reference evidence="5 6" key="1">
    <citation type="journal article" date="2020" name="ISME J.">
        <title>Uncovering the hidden diversity of litter-decomposition mechanisms in mushroom-forming fungi.</title>
        <authorList>
            <person name="Floudas D."/>
            <person name="Bentzer J."/>
            <person name="Ahren D."/>
            <person name="Johansson T."/>
            <person name="Persson P."/>
            <person name="Tunlid A."/>
        </authorList>
    </citation>
    <scope>NUCLEOTIDE SEQUENCE [LARGE SCALE GENOMIC DNA]</scope>
    <source>
        <strain evidence="5 6">CBS 291.85</strain>
    </source>
</reference>
<feature type="region of interest" description="Disordered" evidence="4">
    <location>
        <begin position="272"/>
        <end position="362"/>
    </location>
</feature>
<evidence type="ECO:0000313" key="6">
    <source>
        <dbReference type="Proteomes" id="UP000559256"/>
    </source>
</evidence>
<dbReference type="GO" id="GO:0071013">
    <property type="term" value="C:catalytic step 2 spliceosome"/>
    <property type="evidence" value="ECO:0007669"/>
    <property type="project" value="TreeGrafter"/>
</dbReference>
<keyword evidence="3" id="KW-0539">Nucleus</keyword>
<dbReference type="EMBL" id="JAACJM010000001">
    <property type="protein sequence ID" value="KAF5374797.1"/>
    <property type="molecule type" value="Genomic_DNA"/>
</dbReference>
<dbReference type="AlphaFoldDB" id="A0A8H5LZ19"/>
<evidence type="ECO:0000256" key="1">
    <source>
        <dbReference type="ARBA" id="ARBA00004123"/>
    </source>
</evidence>
<comment type="caution">
    <text evidence="5">The sequence shown here is derived from an EMBL/GenBank/DDBJ whole genome shotgun (WGS) entry which is preliminary data.</text>
</comment>
<dbReference type="InterPro" id="IPR019148">
    <property type="entry name" value="Nuclear_protein_DGCR14_ESS-2"/>
</dbReference>
<proteinExistence type="inferred from homology"/>
<feature type="region of interest" description="Disordered" evidence="4">
    <location>
        <begin position="27"/>
        <end position="202"/>
    </location>
</feature>
<dbReference type="PANTHER" id="PTHR12940:SF0">
    <property type="entry name" value="SPLICING FACTOR ESS-2 HOMOLOG"/>
    <property type="match status" value="1"/>
</dbReference>
<keyword evidence="6" id="KW-1185">Reference proteome</keyword>
<evidence type="ECO:0000256" key="3">
    <source>
        <dbReference type="ARBA" id="ARBA00023242"/>
    </source>
</evidence>
<evidence type="ECO:0000256" key="4">
    <source>
        <dbReference type="SAM" id="MobiDB-lite"/>
    </source>
</evidence>
<sequence length="362" mass="39488">MLEARERMLIEGPVMTGVREKFVIEAPKSAGMITDGKEKGKEKEKEKGEDVTEGGEEGTEEKEDESGKQVVLKGEQRQDEGQETDVMAPKKDTRPAGVDGWKFKTRNSLMFPPDADSSPYQERPKPVVVPKGEEKSILYGSTRLPEQDDTTSTTRSLSEPPSPTRSRIDAAIQGTQYRPKSPSRNNFSLVPNLPSPTPSELGPTAVKELMTWGTLNATPRIISQSDDPAEAALLPPPSAPFRLSEPSAREILSHRLSNKASKNLRAKAGLLGLSTPGIGLSRTPGTTRRGNMDPPSWTPRKSEAAGNLTPAGKRLLNRTMGTSGTRRAEAMERVAGWDGSKGKEKDLSRVRWTPTPNAVTRR</sequence>
<evidence type="ECO:0000256" key="2">
    <source>
        <dbReference type="ARBA" id="ARBA00009072"/>
    </source>
</evidence>
<feature type="compositionally biased region" description="Polar residues" evidence="4">
    <location>
        <begin position="173"/>
        <end position="189"/>
    </location>
</feature>
<dbReference type="Proteomes" id="UP000559256">
    <property type="component" value="Unassembled WGS sequence"/>
</dbReference>
<gene>
    <name evidence="5" type="ORF">D9758_000166</name>
</gene>
<evidence type="ECO:0000313" key="5">
    <source>
        <dbReference type="EMBL" id="KAF5374797.1"/>
    </source>
</evidence>
<organism evidence="5 6">
    <name type="scientific">Tetrapyrgos nigripes</name>
    <dbReference type="NCBI Taxonomy" id="182062"/>
    <lineage>
        <taxon>Eukaryota</taxon>
        <taxon>Fungi</taxon>
        <taxon>Dikarya</taxon>
        <taxon>Basidiomycota</taxon>
        <taxon>Agaricomycotina</taxon>
        <taxon>Agaricomycetes</taxon>
        <taxon>Agaricomycetidae</taxon>
        <taxon>Agaricales</taxon>
        <taxon>Marasmiineae</taxon>
        <taxon>Marasmiaceae</taxon>
        <taxon>Tetrapyrgos</taxon>
    </lineage>
</organism>
<dbReference type="Pfam" id="PF09751">
    <property type="entry name" value="Es2"/>
    <property type="match status" value="1"/>
</dbReference>
<dbReference type="PANTHER" id="PTHR12940">
    <property type="entry name" value="ES-2 PROTEIN - RELATED"/>
    <property type="match status" value="1"/>
</dbReference>
<protein>
    <submittedName>
        <fullName evidence="5">Uncharacterized protein</fullName>
    </submittedName>
</protein>
<feature type="compositionally biased region" description="Acidic residues" evidence="4">
    <location>
        <begin position="51"/>
        <end position="64"/>
    </location>
</feature>
<feature type="compositionally biased region" description="Polar residues" evidence="4">
    <location>
        <begin position="150"/>
        <end position="159"/>
    </location>
</feature>
<accession>A0A8H5LZ19</accession>
<name>A0A8H5LZ19_9AGAR</name>
<comment type="similarity">
    <text evidence="2">Belongs to the ESS2 family.</text>
</comment>